<dbReference type="GeneID" id="17359491"/>
<name>E1Z3A6_CHLVA</name>
<dbReference type="EMBL" id="GL433835">
    <property type="protein sequence ID" value="EFN60138.1"/>
    <property type="molecule type" value="Genomic_DNA"/>
</dbReference>
<evidence type="ECO:0000256" key="1">
    <source>
        <dbReference type="SAM" id="MobiDB-lite"/>
    </source>
</evidence>
<sequence length="479" mass="51632">MRLLFADPAMAQPIRTLKDAARCHKLAGTWLWGSMAVCNSCFDATADLYSLSFIFAEIWLVAEGAAVPAFEVIRMLKLDQDRTEGVQLMRHLILEVLKAHRYGNTIRGTIQPRVDRHLPVSWLGAWALLLGFQDLKEPHHVGVLPCLRPSEEDMLDVFQCWARIAAAAEDLPGDLTGERAQSVACAPLISDMCALLARLCDLSHLDDREQEDAALVWAAANFMHQDHPLVTAMKAQGAAGFGMPEPARNIKQGWLQAVQNARRAVSANQQSMLKQQQQQHDLAALQKLKTVALQGGVFDANVVQAAQYLLPPPNLACLLAAAASSGTIPALAAAAAAPPAAVPQGAPQDVATFGRLNTTSWKDGSSPAPGCAINSPIIRDGPEGAKSRQHGEPAQAGMEEAPPADARRGGQEEVNGGGAGRQDGHVEETADDLVAVGNGQYCRRSVLVQVQAMWEHPVAKNVPIHQLEDENMLKCNFWP</sequence>
<reference evidence="2 3" key="1">
    <citation type="journal article" date="2010" name="Plant Cell">
        <title>The Chlorella variabilis NC64A genome reveals adaptation to photosymbiosis, coevolution with viruses, and cryptic sex.</title>
        <authorList>
            <person name="Blanc G."/>
            <person name="Duncan G."/>
            <person name="Agarkova I."/>
            <person name="Borodovsky M."/>
            <person name="Gurnon J."/>
            <person name="Kuo A."/>
            <person name="Lindquist E."/>
            <person name="Lucas S."/>
            <person name="Pangilinan J."/>
            <person name="Polle J."/>
            <person name="Salamov A."/>
            <person name="Terry A."/>
            <person name="Yamada T."/>
            <person name="Dunigan D.D."/>
            <person name="Grigoriev I.V."/>
            <person name="Claverie J.M."/>
            <person name="Van Etten J.L."/>
        </authorList>
    </citation>
    <scope>NUCLEOTIDE SEQUENCE [LARGE SCALE GENOMIC DNA]</scope>
    <source>
        <strain evidence="2 3">NC64A</strain>
    </source>
</reference>
<gene>
    <name evidence="2" type="ORF">CHLNCDRAFT_56593</name>
</gene>
<dbReference type="KEGG" id="cvr:CHLNCDRAFT_56593"/>
<dbReference type="Proteomes" id="UP000008141">
    <property type="component" value="Unassembled WGS sequence"/>
</dbReference>
<dbReference type="RefSeq" id="XP_005852240.1">
    <property type="nucleotide sequence ID" value="XM_005852178.1"/>
</dbReference>
<organism evidence="3">
    <name type="scientific">Chlorella variabilis</name>
    <name type="common">Green alga</name>
    <dbReference type="NCBI Taxonomy" id="554065"/>
    <lineage>
        <taxon>Eukaryota</taxon>
        <taxon>Viridiplantae</taxon>
        <taxon>Chlorophyta</taxon>
        <taxon>core chlorophytes</taxon>
        <taxon>Trebouxiophyceae</taxon>
        <taxon>Chlorellales</taxon>
        <taxon>Chlorellaceae</taxon>
        <taxon>Chlorella clade</taxon>
        <taxon>Chlorella</taxon>
    </lineage>
</organism>
<proteinExistence type="predicted"/>
<evidence type="ECO:0000313" key="3">
    <source>
        <dbReference type="Proteomes" id="UP000008141"/>
    </source>
</evidence>
<feature type="compositionally biased region" description="Basic and acidic residues" evidence="1">
    <location>
        <begin position="380"/>
        <end position="391"/>
    </location>
</feature>
<dbReference type="OrthoDB" id="519694at2759"/>
<accession>E1Z3A6</accession>
<feature type="region of interest" description="Disordered" evidence="1">
    <location>
        <begin position="357"/>
        <end position="424"/>
    </location>
</feature>
<protein>
    <submittedName>
        <fullName evidence="2">Expressed protein</fullName>
    </submittedName>
</protein>
<dbReference type="AlphaFoldDB" id="E1Z3A6"/>
<dbReference type="InParanoid" id="E1Z3A6"/>
<keyword evidence="3" id="KW-1185">Reference proteome</keyword>
<evidence type="ECO:0000313" key="2">
    <source>
        <dbReference type="EMBL" id="EFN60138.1"/>
    </source>
</evidence>